<proteinExistence type="predicted"/>
<evidence type="ECO:0000313" key="1">
    <source>
        <dbReference type="EMBL" id="KAK9272397.1"/>
    </source>
</evidence>
<dbReference type="SMART" id="SM00248">
    <property type="entry name" value="ANK"/>
    <property type="match status" value="4"/>
</dbReference>
<sequence>MTAADNGLHMGASERGENGGNHDVYHMLYKSADEGDLETINKVLNDNPDALMACFPPSNDRALHVAALAGHVKVVERLVMQMEREDLALRNDVDFTALHYAAGTGIKEMAECMVEKNPDLVSLPGQGLLPVLFASLDGHKCMASYLYDQTPKAALSPVGGHAGATLLTSSIRTDAYELVWKLLEDHPDLVFARDGDAESALMILARKP</sequence>
<evidence type="ECO:0000313" key="2">
    <source>
        <dbReference type="Proteomes" id="UP001415857"/>
    </source>
</evidence>
<dbReference type="Proteomes" id="UP001415857">
    <property type="component" value="Unassembled WGS sequence"/>
</dbReference>
<dbReference type="Pfam" id="PF12796">
    <property type="entry name" value="Ank_2"/>
    <property type="match status" value="1"/>
</dbReference>
<gene>
    <name evidence="1" type="ORF">L1049_002769</name>
</gene>
<dbReference type="AlphaFoldDB" id="A0AAP0R6Z6"/>
<comment type="caution">
    <text evidence="1">The sequence shown here is derived from an EMBL/GenBank/DDBJ whole genome shotgun (WGS) entry which is preliminary data.</text>
</comment>
<dbReference type="Gene3D" id="1.25.40.20">
    <property type="entry name" value="Ankyrin repeat-containing domain"/>
    <property type="match status" value="1"/>
</dbReference>
<dbReference type="InterPro" id="IPR002110">
    <property type="entry name" value="Ankyrin_rpt"/>
</dbReference>
<protein>
    <submittedName>
        <fullName evidence="1">Uncharacterized protein</fullName>
    </submittedName>
</protein>
<dbReference type="PANTHER" id="PTHR24121:SF16">
    <property type="entry name" value="NON-SPECIFIC SERINE_THREONINE PROTEIN KINASE"/>
    <property type="match status" value="1"/>
</dbReference>
<organism evidence="1 2">
    <name type="scientific">Liquidambar formosana</name>
    <name type="common">Formosan gum</name>
    <dbReference type="NCBI Taxonomy" id="63359"/>
    <lineage>
        <taxon>Eukaryota</taxon>
        <taxon>Viridiplantae</taxon>
        <taxon>Streptophyta</taxon>
        <taxon>Embryophyta</taxon>
        <taxon>Tracheophyta</taxon>
        <taxon>Spermatophyta</taxon>
        <taxon>Magnoliopsida</taxon>
        <taxon>eudicotyledons</taxon>
        <taxon>Gunneridae</taxon>
        <taxon>Pentapetalae</taxon>
        <taxon>Saxifragales</taxon>
        <taxon>Altingiaceae</taxon>
        <taxon>Liquidambar</taxon>
    </lineage>
</organism>
<name>A0AAP0R6Z6_LIQFO</name>
<keyword evidence="2" id="KW-1185">Reference proteome</keyword>
<dbReference type="PANTHER" id="PTHR24121">
    <property type="entry name" value="NO MECHANORECEPTOR POTENTIAL C, ISOFORM D-RELATED"/>
    <property type="match status" value="1"/>
</dbReference>
<dbReference type="InterPro" id="IPR036770">
    <property type="entry name" value="Ankyrin_rpt-contain_sf"/>
</dbReference>
<dbReference type="EMBL" id="JBBPBK010000013">
    <property type="protein sequence ID" value="KAK9272397.1"/>
    <property type="molecule type" value="Genomic_DNA"/>
</dbReference>
<dbReference type="SUPFAM" id="SSF48403">
    <property type="entry name" value="Ankyrin repeat"/>
    <property type="match status" value="1"/>
</dbReference>
<accession>A0AAP0R6Z6</accession>
<reference evidence="1 2" key="1">
    <citation type="journal article" date="2024" name="Plant J.">
        <title>Genome sequences and population genomics reveal climatic adaptation and genomic divergence between two closely related sweetgum species.</title>
        <authorList>
            <person name="Xu W.Q."/>
            <person name="Ren C.Q."/>
            <person name="Zhang X.Y."/>
            <person name="Comes H.P."/>
            <person name="Liu X.H."/>
            <person name="Li Y.G."/>
            <person name="Kettle C.J."/>
            <person name="Jalonen R."/>
            <person name="Gaisberger H."/>
            <person name="Ma Y.Z."/>
            <person name="Qiu Y.X."/>
        </authorList>
    </citation>
    <scope>NUCLEOTIDE SEQUENCE [LARGE SCALE GENOMIC DNA]</scope>
    <source>
        <strain evidence="1">Hangzhou</strain>
    </source>
</reference>